<dbReference type="SUPFAM" id="SSF51905">
    <property type="entry name" value="FAD/NAD(P)-binding domain"/>
    <property type="match status" value="1"/>
</dbReference>
<name>A0A1R3V9X9_9HYPH</name>
<feature type="domain" description="Reductase C-terminal" evidence="6">
    <location>
        <begin position="88"/>
        <end position="174"/>
    </location>
</feature>
<organism evidence="7 8">
    <name type="scientific">Mesorhizobium prunaredense</name>
    <dbReference type="NCBI Taxonomy" id="1631249"/>
    <lineage>
        <taxon>Bacteria</taxon>
        <taxon>Pseudomonadati</taxon>
        <taxon>Pseudomonadota</taxon>
        <taxon>Alphaproteobacteria</taxon>
        <taxon>Hyphomicrobiales</taxon>
        <taxon>Phyllobacteriaceae</taxon>
        <taxon>Mesorhizobium</taxon>
    </lineage>
</organism>
<evidence type="ECO:0000259" key="6">
    <source>
        <dbReference type="Pfam" id="PF14759"/>
    </source>
</evidence>
<dbReference type="Proteomes" id="UP000188388">
    <property type="component" value="Unassembled WGS sequence"/>
</dbReference>
<evidence type="ECO:0000259" key="5">
    <source>
        <dbReference type="Pfam" id="PF07992"/>
    </source>
</evidence>
<dbReference type="GO" id="GO:0016651">
    <property type="term" value="F:oxidoreductase activity, acting on NAD(P)H"/>
    <property type="evidence" value="ECO:0007669"/>
    <property type="project" value="TreeGrafter"/>
</dbReference>
<dbReference type="Gene3D" id="3.30.390.30">
    <property type="match status" value="1"/>
</dbReference>
<proteinExistence type="predicted"/>
<evidence type="ECO:0000256" key="2">
    <source>
        <dbReference type="ARBA" id="ARBA00022630"/>
    </source>
</evidence>
<dbReference type="Gene3D" id="3.50.50.60">
    <property type="entry name" value="FAD/NAD(P)-binding domain"/>
    <property type="match status" value="1"/>
</dbReference>
<gene>
    <name evidence="7" type="ORF">BQ8794_240268</name>
</gene>
<evidence type="ECO:0000256" key="3">
    <source>
        <dbReference type="ARBA" id="ARBA00022827"/>
    </source>
</evidence>
<dbReference type="InterPro" id="IPR028202">
    <property type="entry name" value="Reductase_C"/>
</dbReference>
<dbReference type="Pfam" id="PF07992">
    <property type="entry name" value="Pyr_redox_2"/>
    <property type="match status" value="1"/>
</dbReference>
<protein>
    <submittedName>
        <fullName evidence="7">Putative ferredoxin reductase protein</fullName>
    </submittedName>
</protein>
<dbReference type="InterPro" id="IPR016156">
    <property type="entry name" value="FAD/NAD-linked_Rdtase_dimer_sf"/>
</dbReference>
<dbReference type="GO" id="GO:0005737">
    <property type="term" value="C:cytoplasm"/>
    <property type="evidence" value="ECO:0007669"/>
    <property type="project" value="TreeGrafter"/>
</dbReference>
<dbReference type="InterPro" id="IPR036188">
    <property type="entry name" value="FAD/NAD-bd_sf"/>
</dbReference>
<dbReference type="PANTHER" id="PTHR43557">
    <property type="entry name" value="APOPTOSIS-INDUCING FACTOR 1"/>
    <property type="match status" value="1"/>
</dbReference>
<keyword evidence="2" id="KW-0285">Flavoprotein</keyword>
<dbReference type="EMBL" id="FTPD01000017">
    <property type="protein sequence ID" value="SIT56061.1"/>
    <property type="molecule type" value="Genomic_DNA"/>
</dbReference>
<evidence type="ECO:0000256" key="1">
    <source>
        <dbReference type="ARBA" id="ARBA00001974"/>
    </source>
</evidence>
<evidence type="ECO:0000313" key="7">
    <source>
        <dbReference type="EMBL" id="SIT56061.1"/>
    </source>
</evidence>
<dbReference type="InterPro" id="IPR050446">
    <property type="entry name" value="FAD-oxidoreductase/Apoptosis"/>
</dbReference>
<dbReference type="PANTHER" id="PTHR43557:SF2">
    <property type="entry name" value="RIESKE DOMAIN-CONTAINING PROTEIN-RELATED"/>
    <property type="match status" value="1"/>
</dbReference>
<dbReference type="AlphaFoldDB" id="A0A1R3V9X9"/>
<evidence type="ECO:0000256" key="4">
    <source>
        <dbReference type="ARBA" id="ARBA00023002"/>
    </source>
</evidence>
<reference evidence="8" key="1">
    <citation type="submission" date="2017-01" db="EMBL/GenBank/DDBJ databases">
        <authorList>
            <person name="Brunel B."/>
        </authorList>
    </citation>
    <scope>NUCLEOTIDE SEQUENCE [LARGE SCALE GENOMIC DNA]</scope>
</reference>
<keyword evidence="8" id="KW-1185">Reference proteome</keyword>
<comment type="cofactor">
    <cofactor evidence="1">
        <name>FAD</name>
        <dbReference type="ChEBI" id="CHEBI:57692"/>
    </cofactor>
</comment>
<sequence length="201" mass="21398">MLLIAIGVTPETALAEASGLEVDNGVVVDEYLRTTDPSIFAAGDASCIRRAGMERPLRLECWKNAEDQGDIVAKNMLGIKTAYQTVPWMWSDQFDKVVQAAGLPSPDQTIALRPLGMGALVAFHYDAPGMLAAVSGYGPIGLVAKAVRIGSVMLQRGISPTPEAVRAASDLRELIQARQEHARSSDFSIAVGYGASQRPTS</sequence>
<evidence type="ECO:0000313" key="8">
    <source>
        <dbReference type="Proteomes" id="UP000188388"/>
    </source>
</evidence>
<feature type="domain" description="FAD/NAD(P)-binding" evidence="5">
    <location>
        <begin position="1"/>
        <end position="69"/>
    </location>
</feature>
<dbReference type="InterPro" id="IPR023753">
    <property type="entry name" value="FAD/NAD-binding_dom"/>
</dbReference>
<keyword evidence="3" id="KW-0274">FAD</keyword>
<accession>A0A1R3V9X9</accession>
<dbReference type="Pfam" id="PF14759">
    <property type="entry name" value="Reductase_C"/>
    <property type="match status" value="1"/>
</dbReference>
<keyword evidence="4" id="KW-0560">Oxidoreductase</keyword>
<dbReference type="SUPFAM" id="SSF55424">
    <property type="entry name" value="FAD/NAD-linked reductases, dimerisation (C-terminal) domain"/>
    <property type="match status" value="1"/>
</dbReference>
<dbReference type="STRING" id="1631249.BQ8794_240268"/>